<dbReference type="InterPro" id="IPR006056">
    <property type="entry name" value="RidA"/>
</dbReference>
<sequence>MMRSISRSMSSITRTIINTPKAPAALGPYNQAVKVGNTVYVSGSLGLVPGTTDLIQGGVGPETHQSLKNMGEILKEAGASLKNVVKTTILLADMNDFAQVNEIYKEYFTDKYPARATYQVSNLPKNGRVEIEAIAVVGDIVDA</sequence>
<dbReference type="PANTHER" id="PTHR11803">
    <property type="entry name" value="2-IMINOBUTANOATE/2-IMINOPROPANOATE DEAMINASE RIDA"/>
    <property type="match status" value="1"/>
</dbReference>
<name>A0A915D3R9_9BILA</name>
<dbReference type="GO" id="GO:0005739">
    <property type="term" value="C:mitochondrion"/>
    <property type="evidence" value="ECO:0007669"/>
    <property type="project" value="TreeGrafter"/>
</dbReference>
<comment type="similarity">
    <text evidence="1">Belongs to the RutC family.</text>
</comment>
<evidence type="ECO:0000256" key="1">
    <source>
        <dbReference type="ARBA" id="ARBA00010552"/>
    </source>
</evidence>
<dbReference type="PROSITE" id="PS01094">
    <property type="entry name" value="UPF0076"/>
    <property type="match status" value="1"/>
</dbReference>
<dbReference type="InterPro" id="IPR019897">
    <property type="entry name" value="RidA_CS"/>
</dbReference>
<dbReference type="SUPFAM" id="SSF55298">
    <property type="entry name" value="YjgF-like"/>
    <property type="match status" value="1"/>
</dbReference>
<keyword evidence="2" id="KW-1185">Reference proteome</keyword>
<evidence type="ECO:0000313" key="2">
    <source>
        <dbReference type="Proteomes" id="UP000887574"/>
    </source>
</evidence>
<dbReference type="GO" id="GO:0019239">
    <property type="term" value="F:deaminase activity"/>
    <property type="evidence" value="ECO:0007669"/>
    <property type="project" value="TreeGrafter"/>
</dbReference>
<proteinExistence type="inferred from homology"/>
<dbReference type="InterPro" id="IPR006175">
    <property type="entry name" value="YjgF/YER057c/UK114"/>
</dbReference>
<dbReference type="WBParaSite" id="jg15094">
    <property type="protein sequence ID" value="jg15094"/>
    <property type="gene ID" value="jg15094"/>
</dbReference>
<dbReference type="GO" id="GO:0005829">
    <property type="term" value="C:cytosol"/>
    <property type="evidence" value="ECO:0007669"/>
    <property type="project" value="TreeGrafter"/>
</dbReference>
<dbReference type="NCBIfam" id="TIGR00004">
    <property type="entry name" value="Rid family detoxifying hydrolase"/>
    <property type="match status" value="1"/>
</dbReference>
<organism evidence="2 3">
    <name type="scientific">Ditylenchus dipsaci</name>
    <dbReference type="NCBI Taxonomy" id="166011"/>
    <lineage>
        <taxon>Eukaryota</taxon>
        <taxon>Metazoa</taxon>
        <taxon>Ecdysozoa</taxon>
        <taxon>Nematoda</taxon>
        <taxon>Chromadorea</taxon>
        <taxon>Rhabditida</taxon>
        <taxon>Tylenchina</taxon>
        <taxon>Tylenchomorpha</taxon>
        <taxon>Sphaerularioidea</taxon>
        <taxon>Anguinidae</taxon>
        <taxon>Anguininae</taxon>
        <taxon>Ditylenchus</taxon>
    </lineage>
</organism>
<dbReference type="FunFam" id="3.30.1330.40:FF:000001">
    <property type="entry name" value="L-PSP family endoribonuclease"/>
    <property type="match status" value="1"/>
</dbReference>
<dbReference type="Pfam" id="PF01042">
    <property type="entry name" value="Ribonuc_L-PSP"/>
    <property type="match status" value="1"/>
</dbReference>
<dbReference type="Proteomes" id="UP000887574">
    <property type="component" value="Unplaced"/>
</dbReference>
<evidence type="ECO:0000313" key="3">
    <source>
        <dbReference type="WBParaSite" id="jg15094"/>
    </source>
</evidence>
<dbReference type="InterPro" id="IPR035959">
    <property type="entry name" value="RutC-like_sf"/>
</dbReference>
<dbReference type="PANTHER" id="PTHR11803:SF39">
    <property type="entry name" value="2-IMINOBUTANOATE_2-IMINOPROPANOATE DEAMINASE"/>
    <property type="match status" value="1"/>
</dbReference>
<dbReference type="CDD" id="cd00448">
    <property type="entry name" value="YjgF_YER057c_UK114_family"/>
    <property type="match status" value="1"/>
</dbReference>
<protein>
    <submittedName>
        <fullName evidence="3">2-iminobutanoate/2-iminopropanoate deaminase</fullName>
    </submittedName>
</protein>
<accession>A0A915D3R9</accession>
<dbReference type="Gene3D" id="3.30.1330.40">
    <property type="entry name" value="RutC-like"/>
    <property type="match status" value="1"/>
</dbReference>
<dbReference type="AlphaFoldDB" id="A0A915D3R9"/>
<reference evidence="3" key="1">
    <citation type="submission" date="2022-11" db="UniProtKB">
        <authorList>
            <consortium name="WormBaseParasite"/>
        </authorList>
    </citation>
    <scope>IDENTIFICATION</scope>
</reference>